<feature type="domain" description="Helicase ATP-binding" evidence="12">
    <location>
        <begin position="241"/>
        <end position="403"/>
    </location>
</feature>
<comment type="catalytic activity">
    <reaction evidence="11">
        <text>ATP + H2O = ADP + phosphate + H(+)</text>
        <dbReference type="Rhea" id="RHEA:13065"/>
        <dbReference type="ChEBI" id="CHEBI:15377"/>
        <dbReference type="ChEBI" id="CHEBI:15378"/>
        <dbReference type="ChEBI" id="CHEBI:30616"/>
        <dbReference type="ChEBI" id="CHEBI:43474"/>
        <dbReference type="ChEBI" id="CHEBI:456216"/>
        <dbReference type="EC" id="5.6.2.4"/>
    </reaction>
</comment>
<dbReference type="InterPro" id="IPR014001">
    <property type="entry name" value="Helicase_ATP-bd"/>
</dbReference>
<dbReference type="GO" id="GO:0008270">
    <property type="term" value="F:zinc ion binding"/>
    <property type="evidence" value="ECO:0007669"/>
    <property type="project" value="UniProtKB-UniRule"/>
</dbReference>
<feature type="domain" description="Helicase C-terminal" evidence="13">
    <location>
        <begin position="486"/>
        <end position="653"/>
    </location>
</feature>
<evidence type="ECO:0000313" key="14">
    <source>
        <dbReference type="EMBL" id="ODN30380.1"/>
    </source>
</evidence>
<keyword evidence="10 11" id="KW-0413">Isomerase</keyword>
<evidence type="ECO:0000256" key="8">
    <source>
        <dbReference type="ARBA" id="ARBA00022840"/>
    </source>
</evidence>
<evidence type="ECO:0000259" key="12">
    <source>
        <dbReference type="PROSITE" id="PS51192"/>
    </source>
</evidence>
<dbReference type="GO" id="GO:1990077">
    <property type="term" value="C:primosome complex"/>
    <property type="evidence" value="ECO:0007669"/>
    <property type="project" value="UniProtKB-UniRule"/>
</dbReference>
<keyword evidence="15" id="KW-1185">Reference proteome</keyword>
<comment type="cofactor">
    <cofactor evidence="11">
        <name>Zn(2+)</name>
        <dbReference type="ChEBI" id="CHEBI:29105"/>
    </cofactor>
    <text evidence="11">Binds 2 zinc ions per subunit.</text>
</comment>
<dbReference type="GO" id="GO:0043138">
    <property type="term" value="F:3'-5' DNA helicase activity"/>
    <property type="evidence" value="ECO:0007669"/>
    <property type="project" value="UniProtKB-EC"/>
</dbReference>
<dbReference type="Pfam" id="PF18319">
    <property type="entry name" value="Zn_ribbon_PriA"/>
    <property type="match status" value="1"/>
</dbReference>
<dbReference type="Pfam" id="PF00271">
    <property type="entry name" value="Helicase_C"/>
    <property type="match status" value="1"/>
</dbReference>
<dbReference type="EC" id="5.6.2.4" evidence="11"/>
<evidence type="ECO:0000256" key="10">
    <source>
        <dbReference type="ARBA" id="ARBA00023235"/>
    </source>
</evidence>
<dbReference type="EMBL" id="LWAF01000007">
    <property type="protein sequence ID" value="ODN30380.1"/>
    <property type="molecule type" value="Genomic_DNA"/>
</dbReference>
<dbReference type="PANTHER" id="PTHR30580">
    <property type="entry name" value="PRIMOSOMAL PROTEIN N"/>
    <property type="match status" value="1"/>
</dbReference>
<dbReference type="Pfam" id="PF00270">
    <property type="entry name" value="DEAD"/>
    <property type="match status" value="1"/>
</dbReference>
<comment type="caution">
    <text evidence="14">The sequence shown here is derived from an EMBL/GenBank/DDBJ whole genome shotgun (WGS) entry which is preliminary data.</text>
</comment>
<dbReference type="InterPro" id="IPR027417">
    <property type="entry name" value="P-loop_NTPase"/>
</dbReference>
<feature type="binding site" evidence="11">
    <location>
        <position position="489"/>
    </location>
    <ligand>
        <name>Zn(2+)</name>
        <dbReference type="ChEBI" id="CHEBI:29105"/>
        <label>2</label>
    </ligand>
</feature>
<feature type="binding site" evidence="11">
    <location>
        <position position="465"/>
    </location>
    <ligand>
        <name>Zn(2+)</name>
        <dbReference type="ChEBI" id="CHEBI:29105"/>
        <label>1</label>
    </ligand>
</feature>
<feature type="binding site" evidence="11">
    <location>
        <position position="502"/>
    </location>
    <ligand>
        <name>Zn(2+)</name>
        <dbReference type="ChEBI" id="CHEBI:29105"/>
        <label>1</label>
    </ligand>
</feature>
<keyword evidence="2 11" id="KW-0235">DNA replication</keyword>
<feature type="binding site" evidence="11">
    <location>
        <position position="505"/>
    </location>
    <ligand>
        <name>Zn(2+)</name>
        <dbReference type="ChEBI" id="CHEBI:29105"/>
        <label>1</label>
    </ligand>
</feature>
<dbReference type="HAMAP" id="MF_00983">
    <property type="entry name" value="PriA"/>
    <property type="match status" value="1"/>
</dbReference>
<reference evidence="15" key="1">
    <citation type="submission" date="2016-04" db="EMBL/GenBank/DDBJ databases">
        <title>The genome sequence project of a novel Fervidobacterium isolate from a hot spring in Thailand.</title>
        <authorList>
            <person name="Gonzalez J.M."/>
            <person name="Cuecas A."/>
            <person name="Kanoksilapatham W."/>
        </authorList>
    </citation>
    <scope>NUCLEOTIDE SEQUENCE [LARGE SCALE GENOMIC DNA]</scope>
    <source>
        <strain evidence="15">FC2004</strain>
    </source>
</reference>
<comment type="function">
    <text evidence="11">Initiates the restart of stalled replication forks, which reloads the replicative helicase on sites other than the origin of replication. Recognizes and binds to abandoned replication forks and remodels them to uncover a helicase loading site. Promotes assembly of the primosome at these replication forks.</text>
</comment>
<sequence>MYYQVAISGHTLNTLYWYESSEIIEIGERVLVPFKGRKVVGYIVNRSEYRPEDLTGTVVERLDFVSFLEDWRIRALLYAAEKHGGGYGRYFDLCFPPKFDDYYVLFVESQSPLLNFERVTFEEFKKLSNYKEYIRNGLVRIYKDFDVKIPKPREEYYVYLKISPANLHSYKLTSAQSKVVNYLLLNEGIRLSELLEMTNVSRDVVIQLKNKGIILMTTEPVSQNRQAVGVQLSDEQRNSVNEIKNAEKDTLLLGPTGSGKTEIYLEVMRMYLSTGRVLYLVPEISLTEQTLARIKRRFPDLSIGVYHSYLTDAKRVEVWTGAVKGDIDVLVGPRSAVFVPIKGLSLVIVDEEHDESYFNSSEPFYWTHTILQNFPVKVIYGSATPSLKHYYLARHIKDMTLTVLTRRYNVELPHVSVVDMRRERKVSSSISESLYEEIKKAIEDGKSALVFTRRKGFSRVQCAVCGFVLTCPHCDVSLVYHSDSEKLKCHVCGYEEKLSLTCPRCNSGMFIDKGTGTEKIERELKLLFPGRNIGRLDAEIADEPEKIKQTLDKLREGKIDILVGTKMVTKGLDIYRIAVVGVIDVDALISYPDVNAPLRTFQLLVQVVGRSGRSEKGIAVIQTYNPEHPVITYAQRQDIHGYYESELQLRKALNYPPFSEMVELIYANSNKEVGLETAEVAVSKIESLLSENEEVLGPTEPPIPKIMNKYRYQIVVKTQDARKIIRFSEELKRDLPGDWQVRVVDV</sequence>
<keyword evidence="9 11" id="KW-0238">DNA-binding</keyword>
<dbReference type="AlphaFoldDB" id="A0A1E3G2L4"/>
<dbReference type="InterPro" id="IPR011545">
    <property type="entry name" value="DEAD/DEAH_box_helicase_dom"/>
</dbReference>
<dbReference type="GO" id="GO:0006310">
    <property type="term" value="P:DNA recombination"/>
    <property type="evidence" value="ECO:0007669"/>
    <property type="project" value="InterPro"/>
</dbReference>
<dbReference type="InterPro" id="IPR042115">
    <property type="entry name" value="PriA_3primeBD_sf"/>
</dbReference>
<dbReference type="PANTHER" id="PTHR30580:SF0">
    <property type="entry name" value="PRIMOSOMAL PROTEIN N"/>
    <property type="match status" value="1"/>
</dbReference>
<dbReference type="InterPro" id="IPR005259">
    <property type="entry name" value="PriA"/>
</dbReference>
<evidence type="ECO:0000256" key="3">
    <source>
        <dbReference type="ARBA" id="ARBA00022723"/>
    </source>
</evidence>
<keyword evidence="4 11" id="KW-0547">Nucleotide-binding</keyword>
<organism evidence="14 15">
    <name type="scientific">Fervidobacterium thailandense</name>
    <dbReference type="NCBI Taxonomy" id="1008305"/>
    <lineage>
        <taxon>Bacteria</taxon>
        <taxon>Thermotogati</taxon>
        <taxon>Thermotogota</taxon>
        <taxon>Thermotogae</taxon>
        <taxon>Thermotogales</taxon>
        <taxon>Fervidobacteriaceae</taxon>
        <taxon>Fervidobacterium</taxon>
    </lineage>
</organism>
<keyword evidence="6 11" id="KW-0347">Helicase</keyword>
<dbReference type="PROSITE" id="PS51192">
    <property type="entry name" value="HELICASE_ATP_BIND_1"/>
    <property type="match status" value="1"/>
</dbReference>
<evidence type="ECO:0000256" key="9">
    <source>
        <dbReference type="ARBA" id="ARBA00023125"/>
    </source>
</evidence>
<evidence type="ECO:0000256" key="5">
    <source>
        <dbReference type="ARBA" id="ARBA00022801"/>
    </source>
</evidence>
<evidence type="ECO:0000259" key="13">
    <source>
        <dbReference type="PROSITE" id="PS51194"/>
    </source>
</evidence>
<evidence type="ECO:0000256" key="6">
    <source>
        <dbReference type="ARBA" id="ARBA00022806"/>
    </source>
</evidence>
<dbReference type="GO" id="GO:0016887">
    <property type="term" value="F:ATP hydrolysis activity"/>
    <property type="evidence" value="ECO:0007669"/>
    <property type="project" value="RHEA"/>
</dbReference>
<dbReference type="Pfam" id="PF18074">
    <property type="entry name" value="PriA_C"/>
    <property type="match status" value="1"/>
</dbReference>
<protein>
    <recommendedName>
        <fullName evidence="11">Replication restart protein PriA</fullName>
    </recommendedName>
    <alternativeName>
        <fullName evidence="11">ATP-dependent DNA helicase PriA</fullName>
        <ecNumber evidence="11">5.6.2.4</ecNumber>
    </alternativeName>
    <alternativeName>
        <fullName evidence="11">DNA 3'-5' helicase PriA</fullName>
    </alternativeName>
</protein>
<evidence type="ECO:0000256" key="11">
    <source>
        <dbReference type="HAMAP-Rule" id="MF_00983"/>
    </source>
</evidence>
<feature type="binding site" evidence="11">
    <location>
        <position position="462"/>
    </location>
    <ligand>
        <name>Zn(2+)</name>
        <dbReference type="ChEBI" id="CHEBI:29105"/>
        <label>1</label>
    </ligand>
</feature>
<dbReference type="RefSeq" id="WP_069293248.1">
    <property type="nucleotide sequence ID" value="NZ_CP140110.1"/>
</dbReference>
<dbReference type="InterPro" id="IPR001650">
    <property type="entry name" value="Helicase_C-like"/>
</dbReference>
<accession>A0A1E3G2L4</accession>
<dbReference type="Gene3D" id="3.40.50.300">
    <property type="entry name" value="P-loop containing nucleotide triphosphate hydrolases"/>
    <property type="match status" value="2"/>
</dbReference>
<name>A0A1E3G2L4_9BACT</name>
<proteinExistence type="inferred from homology"/>
<dbReference type="InterPro" id="IPR040498">
    <property type="entry name" value="PriA_CRR"/>
</dbReference>
<evidence type="ECO:0000256" key="1">
    <source>
        <dbReference type="ARBA" id="ARBA00022515"/>
    </source>
</evidence>
<feature type="binding site" evidence="11">
    <location>
        <position position="492"/>
    </location>
    <ligand>
        <name>Zn(2+)</name>
        <dbReference type="ChEBI" id="CHEBI:29105"/>
        <label>2</label>
    </ligand>
</feature>
<feature type="binding site" evidence="11">
    <location>
        <position position="471"/>
    </location>
    <ligand>
        <name>Zn(2+)</name>
        <dbReference type="ChEBI" id="CHEBI:29105"/>
        <label>2</label>
    </ligand>
</feature>
<feature type="binding site" evidence="11">
    <location>
        <position position="474"/>
    </location>
    <ligand>
        <name>Zn(2+)</name>
        <dbReference type="ChEBI" id="CHEBI:29105"/>
        <label>2</label>
    </ligand>
</feature>
<keyword evidence="7 11" id="KW-0862">Zinc</keyword>
<evidence type="ECO:0000256" key="7">
    <source>
        <dbReference type="ARBA" id="ARBA00022833"/>
    </source>
</evidence>
<dbReference type="InterPro" id="IPR041222">
    <property type="entry name" value="PriA_3primeBD"/>
</dbReference>
<evidence type="ECO:0000256" key="4">
    <source>
        <dbReference type="ARBA" id="ARBA00022741"/>
    </source>
</evidence>
<dbReference type="SMART" id="SM00490">
    <property type="entry name" value="HELICc"/>
    <property type="match status" value="1"/>
</dbReference>
<dbReference type="STRING" id="1008305.A4H02_05890"/>
<dbReference type="NCBIfam" id="TIGR00595">
    <property type="entry name" value="priA"/>
    <property type="match status" value="1"/>
</dbReference>
<dbReference type="InterPro" id="IPR036390">
    <property type="entry name" value="WH_DNA-bd_sf"/>
</dbReference>
<comment type="subunit">
    <text evidence="11">Component of the replication restart primosome.</text>
</comment>
<evidence type="ECO:0000256" key="2">
    <source>
        <dbReference type="ARBA" id="ARBA00022705"/>
    </source>
</evidence>
<dbReference type="GO" id="GO:0006269">
    <property type="term" value="P:DNA replication, synthesis of primer"/>
    <property type="evidence" value="ECO:0007669"/>
    <property type="project" value="UniProtKB-KW"/>
</dbReference>
<dbReference type="Proteomes" id="UP000094570">
    <property type="component" value="Unassembled WGS sequence"/>
</dbReference>
<dbReference type="SUPFAM" id="SSF46785">
    <property type="entry name" value="Winged helix' DNA-binding domain"/>
    <property type="match status" value="1"/>
</dbReference>
<dbReference type="GO" id="GO:0006270">
    <property type="term" value="P:DNA replication initiation"/>
    <property type="evidence" value="ECO:0007669"/>
    <property type="project" value="TreeGrafter"/>
</dbReference>
<dbReference type="Gene3D" id="3.40.1440.60">
    <property type="entry name" value="PriA, 3(prime) DNA-binding domain"/>
    <property type="match status" value="1"/>
</dbReference>
<dbReference type="Pfam" id="PF17764">
    <property type="entry name" value="PriA_3primeBD"/>
    <property type="match status" value="1"/>
</dbReference>
<gene>
    <name evidence="11" type="primary">priA</name>
    <name evidence="14" type="ORF">A4H02_05890</name>
</gene>
<dbReference type="InterPro" id="IPR041236">
    <property type="entry name" value="PriA_C"/>
</dbReference>
<keyword evidence="8 11" id="KW-0067">ATP-binding</keyword>
<comment type="similarity">
    <text evidence="11">Belongs to the helicase family. PriA subfamily.</text>
</comment>
<dbReference type="GO" id="GO:0003677">
    <property type="term" value="F:DNA binding"/>
    <property type="evidence" value="ECO:0007669"/>
    <property type="project" value="UniProtKB-UniRule"/>
</dbReference>
<dbReference type="GO" id="GO:0006302">
    <property type="term" value="P:double-strand break repair"/>
    <property type="evidence" value="ECO:0007669"/>
    <property type="project" value="InterPro"/>
</dbReference>
<keyword evidence="5 11" id="KW-0378">Hydrolase</keyword>
<dbReference type="PROSITE" id="PS51194">
    <property type="entry name" value="HELICASE_CTER"/>
    <property type="match status" value="1"/>
</dbReference>
<keyword evidence="3 11" id="KW-0479">Metal-binding</keyword>
<dbReference type="OrthoDB" id="9759544at2"/>
<dbReference type="SUPFAM" id="SSF52540">
    <property type="entry name" value="P-loop containing nucleoside triphosphate hydrolases"/>
    <property type="match status" value="1"/>
</dbReference>
<dbReference type="GO" id="GO:0005524">
    <property type="term" value="F:ATP binding"/>
    <property type="evidence" value="ECO:0007669"/>
    <property type="project" value="UniProtKB-UniRule"/>
</dbReference>
<dbReference type="SMART" id="SM00487">
    <property type="entry name" value="DEXDc"/>
    <property type="match status" value="1"/>
</dbReference>
<evidence type="ECO:0000313" key="15">
    <source>
        <dbReference type="Proteomes" id="UP000094570"/>
    </source>
</evidence>
<comment type="catalytic activity">
    <reaction evidence="11">
        <text>Couples ATP hydrolysis with the unwinding of duplex DNA by translocating in the 3'-5' direction.</text>
        <dbReference type="EC" id="5.6.2.4"/>
    </reaction>
</comment>
<keyword evidence="1 11" id="KW-0639">Primosome</keyword>